<dbReference type="Ensembl" id="ENSSMRT00000024547.1">
    <property type="protein sequence ID" value="ENSSMRP00000020937.1"/>
    <property type="gene ID" value="ENSSMRG00000016302.1"/>
</dbReference>
<dbReference type="InterPro" id="IPR002993">
    <property type="entry name" value="ODC_AZ"/>
</dbReference>
<organism evidence="3 4">
    <name type="scientific">Salvator merianae</name>
    <name type="common">Argentine black and white tegu</name>
    <name type="synonym">Tupinambis merianae</name>
    <dbReference type="NCBI Taxonomy" id="96440"/>
    <lineage>
        <taxon>Eukaryota</taxon>
        <taxon>Metazoa</taxon>
        <taxon>Chordata</taxon>
        <taxon>Craniata</taxon>
        <taxon>Vertebrata</taxon>
        <taxon>Euteleostomi</taxon>
        <taxon>Lepidosauria</taxon>
        <taxon>Squamata</taxon>
        <taxon>Bifurcata</taxon>
        <taxon>Unidentata</taxon>
        <taxon>Episquamata</taxon>
        <taxon>Laterata</taxon>
        <taxon>Teiioidea</taxon>
        <taxon>Teiidae</taxon>
        <taxon>Salvator</taxon>
    </lineage>
</organism>
<evidence type="ECO:0000256" key="1">
    <source>
        <dbReference type="ARBA" id="ARBA00008796"/>
    </source>
</evidence>
<reference evidence="3" key="1">
    <citation type="submission" date="2025-08" db="UniProtKB">
        <authorList>
            <consortium name="Ensembl"/>
        </authorList>
    </citation>
    <scope>IDENTIFICATION</scope>
</reference>
<evidence type="ECO:0000256" key="2">
    <source>
        <dbReference type="ARBA" id="ARBA00022758"/>
    </source>
</evidence>
<dbReference type="GO" id="GO:0008073">
    <property type="term" value="F:ornithine decarboxylase inhibitor activity"/>
    <property type="evidence" value="ECO:0007669"/>
    <property type="project" value="InterPro"/>
</dbReference>
<dbReference type="SUPFAM" id="SSF55729">
    <property type="entry name" value="Acyl-CoA N-acyltransferases (Nat)"/>
    <property type="match status" value="1"/>
</dbReference>
<evidence type="ECO:0000313" key="4">
    <source>
        <dbReference type="Proteomes" id="UP000694421"/>
    </source>
</evidence>
<dbReference type="AlphaFoldDB" id="A0A8D0DS27"/>
<reference evidence="3" key="2">
    <citation type="submission" date="2025-09" db="UniProtKB">
        <authorList>
            <consortium name="Ensembl"/>
        </authorList>
    </citation>
    <scope>IDENTIFICATION</scope>
</reference>
<dbReference type="Proteomes" id="UP000694421">
    <property type="component" value="Unplaced"/>
</dbReference>
<protein>
    <submittedName>
        <fullName evidence="3">Uncharacterized protein</fullName>
    </submittedName>
</protein>
<sequence>MRLNPDPPPLSILLSPARPLSNCPQLQCCKHIVRDTCDAPPSSAGSFLLSFDVYQDEMLAVNHERLGHKGKPDIVHFQCSAIKAFFFLEIPDGLLADGSQEGLLALLEFTEAKMKTSYVSVCFQKTSKKQRRENSWKGRLGVTFQFPKMMISIFPLS</sequence>
<evidence type="ECO:0000313" key="3">
    <source>
        <dbReference type="Ensembl" id="ENSSMRP00000020937.1"/>
    </source>
</evidence>
<dbReference type="InterPro" id="IPR038581">
    <property type="entry name" value="ODC_AZ_sf"/>
</dbReference>
<name>A0A8D0DS27_SALMN</name>
<keyword evidence="4" id="KW-1185">Reference proteome</keyword>
<dbReference type="Gene3D" id="3.40.630.60">
    <property type="match status" value="1"/>
</dbReference>
<comment type="similarity">
    <text evidence="1">Belongs to the ODC antizyme family.</text>
</comment>
<dbReference type="GO" id="GO:0075523">
    <property type="term" value="P:viral translational frameshifting"/>
    <property type="evidence" value="ECO:0007669"/>
    <property type="project" value="UniProtKB-KW"/>
</dbReference>
<dbReference type="Pfam" id="PF02100">
    <property type="entry name" value="ODC_AZ"/>
    <property type="match status" value="1"/>
</dbReference>
<keyword evidence="2" id="KW-0688">Ribosomal frameshifting</keyword>
<accession>A0A8D0DS27</accession>
<dbReference type="InterPro" id="IPR016181">
    <property type="entry name" value="Acyl_CoA_acyltransferase"/>
</dbReference>
<proteinExistence type="inferred from homology"/>